<gene>
    <name evidence="3" type="ORF">SAMN02745180_00536</name>
</gene>
<keyword evidence="1" id="KW-0472">Membrane</keyword>
<sequence length="411" mass="48261">MAQMFPPSIKGFTNENYSEIELYMFLKYALPDNYYVFWNIRVENHYPDFIILEPKLGLIILEVKAWKLGTISSANAKNYHFKPNNEIKINPLEQARGYTNDLSNFLKKEKRLCQSDGLYKGNLKFCYTYGVVFTNITKEDFLNSIIYESINERFILFKDEIEHIENKQDLKLLKQKFKNMFVKENSFNFNPLSQDDIELIKKVLYKENTLPNDESSEEEENIEIKNCKPPVEAIPVKKEKLSIKKLVIKILTIYWIISLIILSLNLCIGLYTAYKKDISRAASKFITKFNNKLEIFTQNKTNKYVESKPIMTFKVGSHPGSKGTFILIKDGKKHLVNKIFTEGSIIEFYNNKKVVILDSKSDKKEFNIENDIIDLEVGNTYTKIYLQDKEHKYIKDFKYDFVNKVISEIKK</sequence>
<evidence type="ECO:0000259" key="2">
    <source>
        <dbReference type="Pfam" id="PF08378"/>
    </source>
</evidence>
<dbReference type="STRING" id="1123281.SAMN02745180_00536"/>
<feature type="transmembrane region" description="Helical" evidence="1">
    <location>
        <begin position="253"/>
        <end position="274"/>
    </location>
</feature>
<keyword evidence="1" id="KW-0812">Transmembrane</keyword>
<evidence type="ECO:0000256" key="1">
    <source>
        <dbReference type="SAM" id="Phobius"/>
    </source>
</evidence>
<keyword evidence="1" id="KW-1133">Transmembrane helix</keyword>
<dbReference type="OrthoDB" id="9792687at2"/>
<reference evidence="3 4" key="1">
    <citation type="submission" date="2016-11" db="EMBL/GenBank/DDBJ databases">
        <authorList>
            <person name="Jaros S."/>
            <person name="Januszkiewicz K."/>
            <person name="Wedrychowicz H."/>
        </authorList>
    </citation>
    <scope>NUCLEOTIDE SEQUENCE [LARGE SCALE GENOMIC DNA]</scope>
    <source>
        <strain evidence="3 4">DSM 13106</strain>
    </source>
</reference>
<keyword evidence="4" id="KW-1185">Reference proteome</keyword>
<evidence type="ECO:0000313" key="4">
    <source>
        <dbReference type="Proteomes" id="UP000184389"/>
    </source>
</evidence>
<dbReference type="Proteomes" id="UP000184389">
    <property type="component" value="Unassembled WGS sequence"/>
</dbReference>
<protein>
    <submittedName>
        <fullName evidence="3">Nuclease-related domain-containing protein</fullName>
    </submittedName>
</protein>
<name>A0A1M5U615_9FIRM</name>
<dbReference type="Pfam" id="PF08378">
    <property type="entry name" value="NERD"/>
    <property type="match status" value="1"/>
</dbReference>
<feature type="domain" description="NERD" evidence="2">
    <location>
        <begin position="18"/>
        <end position="109"/>
    </location>
</feature>
<evidence type="ECO:0000313" key="3">
    <source>
        <dbReference type="EMBL" id="SHH58389.1"/>
    </source>
</evidence>
<dbReference type="RefSeq" id="WP_072743124.1">
    <property type="nucleotide sequence ID" value="NZ_FQXR01000003.1"/>
</dbReference>
<accession>A0A1M5U615</accession>
<organism evidence="3 4">
    <name type="scientific">Sporanaerobacter acetigenes DSM 13106</name>
    <dbReference type="NCBI Taxonomy" id="1123281"/>
    <lineage>
        <taxon>Bacteria</taxon>
        <taxon>Bacillati</taxon>
        <taxon>Bacillota</taxon>
        <taxon>Tissierellia</taxon>
        <taxon>Tissierellales</taxon>
        <taxon>Sporanaerobacteraceae</taxon>
        <taxon>Sporanaerobacter</taxon>
    </lineage>
</organism>
<dbReference type="EMBL" id="FQXR01000003">
    <property type="protein sequence ID" value="SHH58389.1"/>
    <property type="molecule type" value="Genomic_DNA"/>
</dbReference>
<dbReference type="AlphaFoldDB" id="A0A1M5U615"/>
<dbReference type="InterPro" id="IPR011528">
    <property type="entry name" value="NERD"/>
</dbReference>
<proteinExistence type="predicted"/>